<dbReference type="Pfam" id="PF00126">
    <property type="entry name" value="HTH_1"/>
    <property type="match status" value="1"/>
</dbReference>
<evidence type="ECO:0000256" key="2">
    <source>
        <dbReference type="ARBA" id="ARBA00023015"/>
    </source>
</evidence>
<feature type="domain" description="HTH lysR-type" evidence="5">
    <location>
        <begin position="3"/>
        <end position="60"/>
    </location>
</feature>
<dbReference type="Gene3D" id="1.10.10.10">
    <property type="entry name" value="Winged helix-like DNA-binding domain superfamily/Winged helix DNA-binding domain"/>
    <property type="match status" value="1"/>
</dbReference>
<dbReference type="CDD" id="cd05466">
    <property type="entry name" value="PBP2_LTTR_substrate"/>
    <property type="match status" value="1"/>
</dbReference>
<dbReference type="PROSITE" id="PS50931">
    <property type="entry name" value="HTH_LYSR"/>
    <property type="match status" value="1"/>
</dbReference>
<evidence type="ECO:0000313" key="7">
    <source>
        <dbReference type="Proteomes" id="UP001596058"/>
    </source>
</evidence>
<keyword evidence="7" id="KW-1185">Reference proteome</keyword>
<evidence type="ECO:0000256" key="4">
    <source>
        <dbReference type="ARBA" id="ARBA00023163"/>
    </source>
</evidence>
<gene>
    <name evidence="6" type="ORF">ACFPZ3_63740</name>
</gene>
<proteinExistence type="inferred from homology"/>
<keyword evidence="4" id="KW-0804">Transcription</keyword>
<dbReference type="InterPro" id="IPR050950">
    <property type="entry name" value="HTH-type_LysR_regulators"/>
</dbReference>
<dbReference type="Pfam" id="PF03466">
    <property type="entry name" value="LysR_substrate"/>
    <property type="match status" value="1"/>
</dbReference>
<dbReference type="InterPro" id="IPR036390">
    <property type="entry name" value="WH_DNA-bd_sf"/>
</dbReference>
<keyword evidence="3" id="KW-0238">DNA-binding</keyword>
<evidence type="ECO:0000313" key="6">
    <source>
        <dbReference type="EMBL" id="MFC5834730.1"/>
    </source>
</evidence>
<dbReference type="SUPFAM" id="SSF46785">
    <property type="entry name" value="Winged helix' DNA-binding domain"/>
    <property type="match status" value="1"/>
</dbReference>
<comment type="caution">
    <text evidence="6">The sequence shown here is derived from an EMBL/GenBank/DDBJ whole genome shotgun (WGS) entry which is preliminary data.</text>
</comment>
<evidence type="ECO:0000259" key="5">
    <source>
        <dbReference type="PROSITE" id="PS50931"/>
    </source>
</evidence>
<dbReference type="InterPro" id="IPR036388">
    <property type="entry name" value="WH-like_DNA-bd_sf"/>
</dbReference>
<dbReference type="InterPro" id="IPR000847">
    <property type="entry name" value="LysR_HTH_N"/>
</dbReference>
<dbReference type="Proteomes" id="UP001596058">
    <property type="component" value="Unassembled WGS sequence"/>
</dbReference>
<accession>A0ABW1DCI4</accession>
<dbReference type="EMBL" id="JBHSPA010000115">
    <property type="protein sequence ID" value="MFC5834730.1"/>
    <property type="molecule type" value="Genomic_DNA"/>
</dbReference>
<dbReference type="PRINTS" id="PR00039">
    <property type="entry name" value="HTHLYSR"/>
</dbReference>
<evidence type="ECO:0000256" key="3">
    <source>
        <dbReference type="ARBA" id="ARBA00023125"/>
    </source>
</evidence>
<reference evidence="7" key="1">
    <citation type="journal article" date="2019" name="Int. J. Syst. Evol. Microbiol.">
        <title>The Global Catalogue of Microorganisms (GCM) 10K type strain sequencing project: providing services to taxonomists for standard genome sequencing and annotation.</title>
        <authorList>
            <consortium name="The Broad Institute Genomics Platform"/>
            <consortium name="The Broad Institute Genome Sequencing Center for Infectious Disease"/>
            <person name="Wu L."/>
            <person name="Ma J."/>
        </authorList>
    </citation>
    <scope>NUCLEOTIDE SEQUENCE [LARGE SCALE GENOMIC DNA]</scope>
    <source>
        <strain evidence="7">CCUG 53903</strain>
    </source>
</reference>
<dbReference type="RefSeq" id="WP_379524141.1">
    <property type="nucleotide sequence ID" value="NZ_JBHSPA010000115.1"/>
</dbReference>
<keyword evidence="2" id="KW-0805">Transcription regulation</keyword>
<sequence>MALELVWLKTWIEVVDTGSFARAAEAIPLSQPRVSAHVANLERALGCTLIERRVRPLALTEDGRALLPKARAVLAAVDELTSHRDSQSRLSGLLKVASFASASSAFLPTVVRELRDRHPALEIGILDGDVQSIETALYDRRVTVALRPLRPEPVDRVLTFRPLWREPFVVLLPDGHPLLSEEAVALEQLASHRVITIGNPLLDSYLGYEAEAALHASYVEVPMGTVSQQPTTLAAMVRAGLGIGVVNLLAAAMVRTDGLASRPILDLHRYRDVGVWWHNERPLPRASKAFIDLVVESPIPPGTSPVPRNA</sequence>
<evidence type="ECO:0000256" key="1">
    <source>
        <dbReference type="ARBA" id="ARBA00009437"/>
    </source>
</evidence>
<organism evidence="6 7">
    <name type="scientific">Nonomuraea insulae</name>
    <dbReference type="NCBI Taxonomy" id="1616787"/>
    <lineage>
        <taxon>Bacteria</taxon>
        <taxon>Bacillati</taxon>
        <taxon>Actinomycetota</taxon>
        <taxon>Actinomycetes</taxon>
        <taxon>Streptosporangiales</taxon>
        <taxon>Streptosporangiaceae</taxon>
        <taxon>Nonomuraea</taxon>
    </lineage>
</organism>
<name>A0ABW1DCI4_9ACTN</name>
<comment type="similarity">
    <text evidence="1">Belongs to the LysR transcriptional regulatory family.</text>
</comment>
<dbReference type="SUPFAM" id="SSF53850">
    <property type="entry name" value="Periplasmic binding protein-like II"/>
    <property type="match status" value="1"/>
</dbReference>
<dbReference type="PANTHER" id="PTHR30419">
    <property type="entry name" value="HTH-TYPE TRANSCRIPTIONAL REGULATOR YBHD"/>
    <property type="match status" value="1"/>
</dbReference>
<dbReference type="InterPro" id="IPR005119">
    <property type="entry name" value="LysR_subst-bd"/>
</dbReference>
<protein>
    <submittedName>
        <fullName evidence="6">LysR family transcriptional regulator</fullName>
    </submittedName>
</protein>
<dbReference type="Gene3D" id="3.40.190.10">
    <property type="entry name" value="Periplasmic binding protein-like II"/>
    <property type="match status" value="2"/>
</dbReference>